<dbReference type="EMBL" id="CM039431">
    <property type="protein sequence ID" value="KAI4338357.1"/>
    <property type="molecule type" value="Genomic_DNA"/>
</dbReference>
<organism evidence="1 2">
    <name type="scientific">Bauhinia variegata</name>
    <name type="common">Purple orchid tree</name>
    <name type="synonym">Phanera variegata</name>
    <dbReference type="NCBI Taxonomy" id="167791"/>
    <lineage>
        <taxon>Eukaryota</taxon>
        <taxon>Viridiplantae</taxon>
        <taxon>Streptophyta</taxon>
        <taxon>Embryophyta</taxon>
        <taxon>Tracheophyta</taxon>
        <taxon>Spermatophyta</taxon>
        <taxon>Magnoliopsida</taxon>
        <taxon>eudicotyledons</taxon>
        <taxon>Gunneridae</taxon>
        <taxon>Pentapetalae</taxon>
        <taxon>rosids</taxon>
        <taxon>fabids</taxon>
        <taxon>Fabales</taxon>
        <taxon>Fabaceae</taxon>
        <taxon>Cercidoideae</taxon>
        <taxon>Cercideae</taxon>
        <taxon>Bauhiniinae</taxon>
        <taxon>Bauhinia</taxon>
    </lineage>
</organism>
<reference evidence="1 2" key="1">
    <citation type="journal article" date="2022" name="DNA Res.">
        <title>Chromosomal-level genome assembly of the orchid tree Bauhinia variegata (Leguminosae; Cercidoideae) supports the allotetraploid origin hypothesis of Bauhinia.</title>
        <authorList>
            <person name="Zhong Y."/>
            <person name="Chen Y."/>
            <person name="Zheng D."/>
            <person name="Pang J."/>
            <person name="Liu Y."/>
            <person name="Luo S."/>
            <person name="Meng S."/>
            <person name="Qian L."/>
            <person name="Wei D."/>
            <person name="Dai S."/>
            <person name="Zhou R."/>
        </authorList>
    </citation>
    <scope>NUCLEOTIDE SEQUENCE [LARGE SCALE GENOMIC DNA]</scope>
    <source>
        <strain evidence="1">BV-YZ2020</strain>
    </source>
</reference>
<name>A0ACB9NRU7_BAUVA</name>
<evidence type="ECO:0000313" key="1">
    <source>
        <dbReference type="EMBL" id="KAI4338357.1"/>
    </source>
</evidence>
<proteinExistence type="predicted"/>
<comment type="caution">
    <text evidence="1">The sequence shown here is derived from an EMBL/GenBank/DDBJ whole genome shotgun (WGS) entry which is preliminary data.</text>
</comment>
<gene>
    <name evidence="1" type="ORF">L6164_016695</name>
</gene>
<accession>A0ACB9NRU7</accession>
<evidence type="ECO:0000313" key="2">
    <source>
        <dbReference type="Proteomes" id="UP000828941"/>
    </source>
</evidence>
<keyword evidence="2" id="KW-1185">Reference proteome</keyword>
<sequence length="270" mass="29168">MAHPATDLNDVIAQDMPQGQSHLPSWVLPVRQLEPRNAPSTRDLKDAWWVSKDVTETNSLLNVEDLGVVRDTQCGTSASTHSFDLEACLLGAGISEDRRTMSNLRKFIERSGYEVEELRRGKRKVGGSSTLPTTGAATPTSKKPRFIVAMSPQAPSSATEPTVLDDSFDASIADVMGPPLHVQAGSKEFTAEVFVSAFIDPPNGPGIEVHDSVAHESNTPLEVGKPNALPEMDRFPPLDPAALVTEFQNVRLDAMLSHLVAGLHCHFGIV</sequence>
<protein>
    <submittedName>
        <fullName evidence="1">Uncharacterized protein</fullName>
    </submittedName>
</protein>
<dbReference type="Proteomes" id="UP000828941">
    <property type="component" value="Chromosome 6"/>
</dbReference>